<keyword evidence="10" id="KW-1185">Reference proteome</keyword>
<dbReference type="Pfam" id="PF00015">
    <property type="entry name" value="MCPsignal"/>
    <property type="match status" value="1"/>
</dbReference>
<dbReference type="SMART" id="SM00283">
    <property type="entry name" value="MA"/>
    <property type="match status" value="1"/>
</dbReference>
<dbReference type="InterPro" id="IPR004089">
    <property type="entry name" value="MCPsignal_dom"/>
</dbReference>
<dbReference type="PROSITE" id="PS50111">
    <property type="entry name" value="CHEMOTAXIS_TRANSDUC_2"/>
    <property type="match status" value="1"/>
</dbReference>
<dbReference type="EMBL" id="RWJF01000001">
    <property type="protein sequence ID" value="RST31794.1"/>
    <property type="molecule type" value="Genomic_DNA"/>
</dbReference>
<dbReference type="SMART" id="SM00304">
    <property type="entry name" value="HAMP"/>
    <property type="match status" value="2"/>
</dbReference>
<keyword evidence="6" id="KW-1133">Transmembrane helix</keyword>
<evidence type="ECO:0000313" key="10">
    <source>
        <dbReference type="Proteomes" id="UP000274661"/>
    </source>
</evidence>
<dbReference type="Gene3D" id="6.10.340.10">
    <property type="match status" value="1"/>
</dbReference>
<organism evidence="9 10">
    <name type="scientific">Sphingomonas ginkgonis</name>
    <dbReference type="NCBI Taxonomy" id="2315330"/>
    <lineage>
        <taxon>Bacteria</taxon>
        <taxon>Pseudomonadati</taxon>
        <taxon>Pseudomonadota</taxon>
        <taxon>Alphaproteobacteria</taxon>
        <taxon>Sphingomonadales</taxon>
        <taxon>Sphingomonadaceae</taxon>
        <taxon>Sphingomonas</taxon>
    </lineage>
</organism>
<dbReference type="RefSeq" id="WP_126719735.1">
    <property type="nucleotide sequence ID" value="NZ_RWJF01000001.1"/>
</dbReference>
<keyword evidence="1" id="KW-0145">Chemotaxis</keyword>
<reference evidence="9 10" key="1">
    <citation type="submission" date="2018-12" db="EMBL/GenBank/DDBJ databases">
        <title>Sphingomonas sp. HMF7854 Genome sequencing and assembly.</title>
        <authorList>
            <person name="Cha I."/>
            <person name="Kang H."/>
            <person name="Kim H."/>
            <person name="Kang J."/>
            <person name="Joh K."/>
        </authorList>
    </citation>
    <scope>NUCLEOTIDE SEQUENCE [LARGE SCALE GENOMIC DNA]</scope>
    <source>
        <strain evidence="9 10">HMF7854</strain>
    </source>
</reference>
<dbReference type="CDD" id="cd06225">
    <property type="entry name" value="HAMP"/>
    <property type="match status" value="1"/>
</dbReference>
<dbReference type="OrthoDB" id="5292010at2"/>
<keyword evidence="6" id="KW-0472">Membrane</keyword>
<evidence type="ECO:0000256" key="3">
    <source>
        <dbReference type="PROSITE-ProRule" id="PRU00284"/>
    </source>
</evidence>
<evidence type="ECO:0000259" key="8">
    <source>
        <dbReference type="PROSITE" id="PS50885"/>
    </source>
</evidence>
<dbReference type="AlphaFoldDB" id="A0A429VCX7"/>
<dbReference type="PANTHER" id="PTHR43531:SF11">
    <property type="entry name" value="METHYL-ACCEPTING CHEMOTAXIS PROTEIN 3"/>
    <property type="match status" value="1"/>
</dbReference>
<dbReference type="GO" id="GO:0006935">
    <property type="term" value="P:chemotaxis"/>
    <property type="evidence" value="ECO:0007669"/>
    <property type="project" value="UniProtKB-KW"/>
</dbReference>
<feature type="transmembrane region" description="Helical" evidence="6">
    <location>
        <begin position="183"/>
        <end position="207"/>
    </location>
</feature>
<evidence type="ECO:0000259" key="7">
    <source>
        <dbReference type="PROSITE" id="PS50111"/>
    </source>
</evidence>
<evidence type="ECO:0000256" key="6">
    <source>
        <dbReference type="SAM" id="Phobius"/>
    </source>
</evidence>
<dbReference type="PANTHER" id="PTHR43531">
    <property type="entry name" value="PROTEIN ICFG"/>
    <property type="match status" value="1"/>
</dbReference>
<comment type="similarity">
    <text evidence="2">Belongs to the methyl-accepting chemotaxis (MCP) protein family.</text>
</comment>
<keyword evidence="4" id="KW-0175">Coiled coil</keyword>
<keyword evidence="3" id="KW-0807">Transducer</keyword>
<evidence type="ECO:0000256" key="5">
    <source>
        <dbReference type="SAM" id="MobiDB-lite"/>
    </source>
</evidence>
<proteinExistence type="inferred from homology"/>
<dbReference type="GO" id="GO:0007165">
    <property type="term" value="P:signal transduction"/>
    <property type="evidence" value="ECO:0007669"/>
    <property type="project" value="UniProtKB-KW"/>
</dbReference>
<dbReference type="InterPro" id="IPR051310">
    <property type="entry name" value="MCP_chemotaxis"/>
</dbReference>
<dbReference type="GO" id="GO:0016020">
    <property type="term" value="C:membrane"/>
    <property type="evidence" value="ECO:0007669"/>
    <property type="project" value="InterPro"/>
</dbReference>
<evidence type="ECO:0000313" key="9">
    <source>
        <dbReference type="EMBL" id="RST31794.1"/>
    </source>
</evidence>
<dbReference type="Pfam" id="PF00672">
    <property type="entry name" value="HAMP"/>
    <property type="match status" value="2"/>
</dbReference>
<feature type="transmembrane region" description="Helical" evidence="6">
    <location>
        <begin position="6"/>
        <end position="29"/>
    </location>
</feature>
<comment type="caution">
    <text evidence="9">The sequence shown here is derived from an EMBL/GenBank/DDBJ whole genome shotgun (WGS) entry which is preliminary data.</text>
</comment>
<feature type="coiled-coil region" evidence="4">
    <location>
        <begin position="451"/>
        <end position="478"/>
    </location>
</feature>
<dbReference type="PRINTS" id="PR00260">
    <property type="entry name" value="CHEMTRNSDUCR"/>
</dbReference>
<evidence type="ECO:0000256" key="1">
    <source>
        <dbReference type="ARBA" id="ARBA00022500"/>
    </source>
</evidence>
<feature type="region of interest" description="Disordered" evidence="5">
    <location>
        <begin position="575"/>
        <end position="605"/>
    </location>
</feature>
<name>A0A429VCX7_9SPHN</name>
<dbReference type="Gene3D" id="1.10.287.950">
    <property type="entry name" value="Methyl-accepting chemotaxis protein"/>
    <property type="match status" value="1"/>
</dbReference>
<keyword evidence="6" id="KW-0812">Transmembrane</keyword>
<dbReference type="Proteomes" id="UP000274661">
    <property type="component" value="Unassembled WGS sequence"/>
</dbReference>
<gene>
    <name evidence="9" type="ORF">HMF7854_13830</name>
</gene>
<dbReference type="InterPro" id="IPR003660">
    <property type="entry name" value="HAMP_dom"/>
</dbReference>
<feature type="domain" description="Methyl-accepting transducer" evidence="7">
    <location>
        <begin position="324"/>
        <end position="553"/>
    </location>
</feature>
<feature type="domain" description="HAMP" evidence="8">
    <location>
        <begin position="208"/>
        <end position="260"/>
    </location>
</feature>
<dbReference type="InterPro" id="IPR004090">
    <property type="entry name" value="Chemotax_Me-accpt_rcpt"/>
</dbReference>
<dbReference type="PROSITE" id="PS50885">
    <property type="entry name" value="HAMP"/>
    <property type="match status" value="2"/>
</dbReference>
<evidence type="ECO:0000256" key="4">
    <source>
        <dbReference type="SAM" id="Coils"/>
    </source>
</evidence>
<accession>A0A429VCX7</accession>
<dbReference type="GO" id="GO:0004888">
    <property type="term" value="F:transmembrane signaling receptor activity"/>
    <property type="evidence" value="ECO:0007669"/>
    <property type="project" value="InterPro"/>
</dbReference>
<evidence type="ECO:0000256" key="2">
    <source>
        <dbReference type="ARBA" id="ARBA00029447"/>
    </source>
</evidence>
<protein>
    <submittedName>
        <fullName evidence="9">Methyl-accepting chemotaxis protein</fullName>
    </submittedName>
</protein>
<sequence>MSIQRSVQIAAVTLFGTLLIAIIVFTLDVNAIRIGGSRYDELRDSYHLEANSRSPALYLVEPFLEANELLSDPGHEQAHARKLGELHKLFDDEHREWMALPLTAKLKIMIGSTTYVPAQQFWTVIETRLLPAIKQGDRAAAASALADARKLFAEHQAAVLPYLEEIDVYQDELIDAARARMRWIAAVLGTLACLLLVGLGVGSWLMIRRLVQPLAELSEVTSQLAAGQDLPVPHTAGDQELGRMARAVEHFHRSALERAATDARDSAEKRKMIDALADVLMRMADGDLRKSLNFDFSGEYRSIGENLNLAVNTLRTMVQNVVSNATSISGSAAEISAASADLSTRTQSTAAALEETNAALSQVDTRLASSRDAAESTAMSASRARTAVDQGLARARRAAQVMEQVRGSAASVDGVMEALDKIAFQTRVLAMNAAVEAGHAAEAGKGFAVVADLVSQLAVRAEAEAREAREQLTATTARIDEAVTSVAEVEQEFGSIVGDVATVAELIGQLAEDSRAQTIAIGEIGVALRQMDTATQQNAAMVEQTSAAASSLLDDARTLVGHADKFQWERRHEQLPVTVDRRAPAGSGRTNEALQPEAGAFRSAA</sequence>
<feature type="domain" description="HAMP" evidence="8">
    <location>
        <begin position="273"/>
        <end position="319"/>
    </location>
</feature>
<dbReference type="SUPFAM" id="SSF58104">
    <property type="entry name" value="Methyl-accepting chemotaxis protein (MCP) signaling domain"/>
    <property type="match status" value="1"/>
</dbReference>